<accession>A0A1G2SY09</accession>
<feature type="compositionally biased region" description="Basic and acidic residues" evidence="5">
    <location>
        <begin position="22"/>
        <end position="31"/>
    </location>
</feature>
<dbReference type="PROSITE" id="PS51128">
    <property type="entry name" value="ZF_DKSA_2"/>
    <property type="match status" value="1"/>
</dbReference>
<evidence type="ECO:0000256" key="1">
    <source>
        <dbReference type="ARBA" id="ARBA00022723"/>
    </source>
</evidence>
<keyword evidence="1" id="KW-0479">Metal-binding</keyword>
<evidence type="ECO:0000256" key="4">
    <source>
        <dbReference type="PROSITE-ProRule" id="PRU00510"/>
    </source>
</evidence>
<dbReference type="STRING" id="1802737.A2832_02220"/>
<reference evidence="7 8" key="1">
    <citation type="journal article" date="2016" name="Nat. Commun.">
        <title>Thousands of microbial genomes shed light on interconnected biogeochemical processes in an aquifer system.</title>
        <authorList>
            <person name="Anantharaman K."/>
            <person name="Brown C.T."/>
            <person name="Hug L.A."/>
            <person name="Sharon I."/>
            <person name="Castelle C.J."/>
            <person name="Probst A.J."/>
            <person name="Thomas B.C."/>
            <person name="Singh A."/>
            <person name="Wilkins M.J."/>
            <person name="Karaoz U."/>
            <person name="Brodie E.L."/>
            <person name="Williams K.H."/>
            <person name="Hubbard S.S."/>
            <person name="Banfield J.F."/>
        </authorList>
    </citation>
    <scope>NUCLEOTIDE SEQUENCE [LARGE SCALE GENOMIC DNA]</scope>
</reference>
<evidence type="ECO:0000259" key="6">
    <source>
        <dbReference type="Pfam" id="PF01258"/>
    </source>
</evidence>
<dbReference type="Gene3D" id="1.20.120.910">
    <property type="entry name" value="DksA, coiled-coil domain"/>
    <property type="match status" value="1"/>
</dbReference>
<dbReference type="Proteomes" id="UP000178538">
    <property type="component" value="Unassembled WGS sequence"/>
</dbReference>
<dbReference type="PANTHER" id="PTHR33823:SF4">
    <property type="entry name" value="GENERAL STRESS PROTEIN 16O"/>
    <property type="match status" value="1"/>
</dbReference>
<evidence type="ECO:0000256" key="2">
    <source>
        <dbReference type="ARBA" id="ARBA00022771"/>
    </source>
</evidence>
<protein>
    <recommendedName>
        <fullName evidence="6">Zinc finger DksA/TraR C4-type domain-containing protein</fullName>
    </recommendedName>
</protein>
<organism evidence="7 8">
    <name type="scientific">Candidatus Zambryskibacteria bacterium RIFCSPHIGHO2_01_FULL_44_22b</name>
    <dbReference type="NCBI Taxonomy" id="1802737"/>
    <lineage>
        <taxon>Bacteria</taxon>
        <taxon>Candidatus Zambryskiibacteriota</taxon>
    </lineage>
</organism>
<sequence>MTIDYQHFKEKLEKEKKLLEEELEKVGRRNPDNPSDWEATPPADRDSSSQADENIAADNIEAYENNEAILNTLETRYNDLKSGLDKIKHGVYGLCQVCQEEIEAERLEANPSARTCKQHME</sequence>
<keyword evidence="3" id="KW-0862">Zinc</keyword>
<dbReference type="AlphaFoldDB" id="A0A1G2SY09"/>
<gene>
    <name evidence="7" type="ORF">A2832_02220</name>
</gene>
<evidence type="ECO:0000313" key="8">
    <source>
        <dbReference type="Proteomes" id="UP000178538"/>
    </source>
</evidence>
<dbReference type="SUPFAM" id="SSF57716">
    <property type="entry name" value="Glucocorticoid receptor-like (DNA-binding domain)"/>
    <property type="match status" value="1"/>
</dbReference>
<keyword evidence="2" id="KW-0863">Zinc-finger</keyword>
<name>A0A1G2SY09_9BACT</name>
<dbReference type="EMBL" id="MHVG01000022">
    <property type="protein sequence ID" value="OHA89930.1"/>
    <property type="molecule type" value="Genomic_DNA"/>
</dbReference>
<feature type="region of interest" description="Disordered" evidence="5">
    <location>
        <begin position="22"/>
        <end position="53"/>
    </location>
</feature>
<feature type="domain" description="Zinc finger DksA/TraR C4-type" evidence="6">
    <location>
        <begin position="91"/>
        <end position="117"/>
    </location>
</feature>
<dbReference type="InterPro" id="IPR000962">
    <property type="entry name" value="Znf_DskA_TraR"/>
</dbReference>
<evidence type="ECO:0000313" key="7">
    <source>
        <dbReference type="EMBL" id="OHA89930.1"/>
    </source>
</evidence>
<proteinExistence type="predicted"/>
<dbReference type="Pfam" id="PF01258">
    <property type="entry name" value="zf-dskA_traR"/>
    <property type="match status" value="1"/>
</dbReference>
<dbReference type="PANTHER" id="PTHR33823">
    <property type="entry name" value="RNA POLYMERASE-BINDING TRANSCRIPTION FACTOR DKSA-RELATED"/>
    <property type="match status" value="1"/>
</dbReference>
<comment type="caution">
    <text evidence="7">The sequence shown here is derived from an EMBL/GenBank/DDBJ whole genome shotgun (WGS) entry which is preliminary data.</text>
</comment>
<dbReference type="GO" id="GO:0008270">
    <property type="term" value="F:zinc ion binding"/>
    <property type="evidence" value="ECO:0007669"/>
    <property type="project" value="UniProtKB-KW"/>
</dbReference>
<comment type="caution">
    <text evidence="4">Lacks conserved residue(s) required for the propagation of feature annotation.</text>
</comment>
<evidence type="ECO:0000256" key="5">
    <source>
        <dbReference type="SAM" id="MobiDB-lite"/>
    </source>
</evidence>
<evidence type="ECO:0000256" key="3">
    <source>
        <dbReference type="ARBA" id="ARBA00022833"/>
    </source>
</evidence>